<protein>
    <submittedName>
        <fullName evidence="2">Uncharacterized protein</fullName>
    </submittedName>
</protein>
<feature type="region of interest" description="Disordered" evidence="1">
    <location>
        <begin position="66"/>
        <end position="86"/>
    </location>
</feature>
<keyword evidence="3" id="KW-1185">Reference proteome</keyword>
<name>A0AAV3QPA4_LITER</name>
<evidence type="ECO:0000313" key="3">
    <source>
        <dbReference type="Proteomes" id="UP001454036"/>
    </source>
</evidence>
<evidence type="ECO:0000313" key="2">
    <source>
        <dbReference type="EMBL" id="GAA0165041.1"/>
    </source>
</evidence>
<organism evidence="2 3">
    <name type="scientific">Lithospermum erythrorhizon</name>
    <name type="common">Purple gromwell</name>
    <name type="synonym">Lithospermum officinale var. erythrorhizon</name>
    <dbReference type="NCBI Taxonomy" id="34254"/>
    <lineage>
        <taxon>Eukaryota</taxon>
        <taxon>Viridiplantae</taxon>
        <taxon>Streptophyta</taxon>
        <taxon>Embryophyta</taxon>
        <taxon>Tracheophyta</taxon>
        <taxon>Spermatophyta</taxon>
        <taxon>Magnoliopsida</taxon>
        <taxon>eudicotyledons</taxon>
        <taxon>Gunneridae</taxon>
        <taxon>Pentapetalae</taxon>
        <taxon>asterids</taxon>
        <taxon>lamiids</taxon>
        <taxon>Boraginales</taxon>
        <taxon>Boraginaceae</taxon>
        <taxon>Boraginoideae</taxon>
        <taxon>Lithospermeae</taxon>
        <taxon>Lithospermum</taxon>
    </lineage>
</organism>
<dbReference type="AlphaFoldDB" id="A0AAV3QPA4"/>
<dbReference type="EMBL" id="BAABME010005233">
    <property type="protein sequence ID" value="GAA0165041.1"/>
    <property type="molecule type" value="Genomic_DNA"/>
</dbReference>
<gene>
    <name evidence="2" type="ORF">LIER_20541</name>
</gene>
<reference evidence="2 3" key="1">
    <citation type="submission" date="2024-01" db="EMBL/GenBank/DDBJ databases">
        <title>The complete chloroplast genome sequence of Lithospermum erythrorhizon: insights into the phylogenetic relationship among Boraginaceae species and the maternal lineages of purple gromwells.</title>
        <authorList>
            <person name="Okada T."/>
            <person name="Watanabe K."/>
        </authorList>
    </citation>
    <scope>NUCLEOTIDE SEQUENCE [LARGE SCALE GENOMIC DNA]</scope>
</reference>
<sequence length="86" mass="10092">MPESHTMCYWEDRGSITVMQFAQPYINQCLKYYKSGTERTIKADENPFSGKESHFAEAKYYQKKKITEPYQQENSETPKVESSILP</sequence>
<comment type="caution">
    <text evidence="2">The sequence shown here is derived from an EMBL/GenBank/DDBJ whole genome shotgun (WGS) entry which is preliminary data.</text>
</comment>
<accession>A0AAV3QPA4</accession>
<dbReference type="Proteomes" id="UP001454036">
    <property type="component" value="Unassembled WGS sequence"/>
</dbReference>
<evidence type="ECO:0000256" key="1">
    <source>
        <dbReference type="SAM" id="MobiDB-lite"/>
    </source>
</evidence>
<proteinExistence type="predicted"/>